<evidence type="ECO:0000256" key="5">
    <source>
        <dbReference type="SAM" id="MobiDB-lite"/>
    </source>
</evidence>
<dbReference type="GeneID" id="71997981"/>
<evidence type="ECO:0000256" key="4">
    <source>
        <dbReference type="ARBA" id="ARBA00023136"/>
    </source>
</evidence>
<keyword evidence="4 6" id="KW-0472">Membrane</keyword>
<evidence type="ECO:0008006" key="9">
    <source>
        <dbReference type="Google" id="ProtNLM"/>
    </source>
</evidence>
<reference evidence="7 8" key="1">
    <citation type="journal article" date="2021" name="Environ. Microbiol.">
        <title>Gene family expansions and transcriptome signatures uncover fungal adaptations to wood decay.</title>
        <authorList>
            <person name="Hage H."/>
            <person name="Miyauchi S."/>
            <person name="Viragh M."/>
            <person name="Drula E."/>
            <person name="Min B."/>
            <person name="Chaduli D."/>
            <person name="Navarro D."/>
            <person name="Favel A."/>
            <person name="Norest M."/>
            <person name="Lesage-Meessen L."/>
            <person name="Balint B."/>
            <person name="Merenyi Z."/>
            <person name="de Eugenio L."/>
            <person name="Morin E."/>
            <person name="Martinez A.T."/>
            <person name="Baldrian P."/>
            <person name="Stursova M."/>
            <person name="Martinez M.J."/>
            <person name="Novotny C."/>
            <person name="Magnuson J.K."/>
            <person name="Spatafora J.W."/>
            <person name="Maurice S."/>
            <person name="Pangilinan J."/>
            <person name="Andreopoulos W."/>
            <person name="LaButti K."/>
            <person name="Hundley H."/>
            <person name="Na H."/>
            <person name="Kuo A."/>
            <person name="Barry K."/>
            <person name="Lipzen A."/>
            <person name="Henrissat B."/>
            <person name="Riley R."/>
            <person name="Ahrendt S."/>
            <person name="Nagy L.G."/>
            <person name="Grigoriev I.V."/>
            <person name="Martin F."/>
            <person name="Rosso M.N."/>
        </authorList>
    </citation>
    <scope>NUCLEOTIDE SEQUENCE [LARGE SCALE GENOMIC DNA]</scope>
    <source>
        <strain evidence="7 8">CIRM-BRFM 1785</strain>
    </source>
</reference>
<dbReference type="EMBL" id="JADCUA010000020">
    <property type="protein sequence ID" value="KAH9832905.1"/>
    <property type="molecule type" value="Genomic_DNA"/>
</dbReference>
<sequence>MSCYSTVTGTSLATLSSESVSTSYSTSVSSYATTKSTVTSCGTATFGLFPVPTCSTFETTIGGGATTLQIPIMTTVTLTQAITNTLYGTTCSSGSTSAQTSAPSSGSSGSTATSTSDGSTSSSDAQTSAESSSPPSSTTFLLQSTETTVVGGSTVTTQITSLEVVAVTASSTLAASLPSGSSTSSDSAPTGAIIGAIIGGIAALVLLAFGFAFFSRGKKRPDDVQEKDPEPDMTTLASRMLRKRRDKKGDIDIDAEARPFTEGLPYQLGDISVNTIPPTPPQKDLPMRFASKLKPLPKSPRATWYSVVPSKSPPPDQSDRSSIATIRATPRATPASQPLPQLTVNPPSPRLPMLHVSNVSPRNSALLTPPPLPEKSHFLPRPRRGKAPERQDGAPPASRSHTPRTSLRASFFGTPSLRMPVPSMPAIWPVVQHEDGGPAQAGPSAPRRDKAAEAASERPAEGSGDMPPPAYSA</sequence>
<feature type="region of interest" description="Disordered" evidence="5">
    <location>
        <begin position="300"/>
        <end position="408"/>
    </location>
</feature>
<dbReference type="PANTHER" id="PTHR15549:SF30">
    <property type="entry name" value="MID2 DOMAIN-CONTAINING PROTEIN"/>
    <property type="match status" value="1"/>
</dbReference>
<organism evidence="7 8">
    <name type="scientific">Rhodofomes roseus</name>
    <dbReference type="NCBI Taxonomy" id="34475"/>
    <lineage>
        <taxon>Eukaryota</taxon>
        <taxon>Fungi</taxon>
        <taxon>Dikarya</taxon>
        <taxon>Basidiomycota</taxon>
        <taxon>Agaricomycotina</taxon>
        <taxon>Agaricomycetes</taxon>
        <taxon>Polyporales</taxon>
        <taxon>Rhodofomes</taxon>
    </lineage>
</organism>
<evidence type="ECO:0000256" key="3">
    <source>
        <dbReference type="ARBA" id="ARBA00022989"/>
    </source>
</evidence>
<evidence type="ECO:0000313" key="8">
    <source>
        <dbReference type="Proteomes" id="UP000814176"/>
    </source>
</evidence>
<keyword evidence="3 6" id="KW-1133">Transmembrane helix</keyword>
<feature type="compositionally biased region" description="Polar residues" evidence="5">
    <location>
        <begin position="399"/>
        <end position="408"/>
    </location>
</feature>
<evidence type="ECO:0000256" key="2">
    <source>
        <dbReference type="ARBA" id="ARBA00022692"/>
    </source>
</evidence>
<protein>
    <recommendedName>
        <fullName evidence="9">Mid2 domain-containing protein</fullName>
    </recommendedName>
</protein>
<dbReference type="Proteomes" id="UP000814176">
    <property type="component" value="Unassembled WGS sequence"/>
</dbReference>
<feature type="region of interest" description="Disordered" evidence="5">
    <location>
        <begin position="91"/>
        <end position="139"/>
    </location>
</feature>
<feature type="compositionally biased region" description="Low complexity" evidence="5">
    <location>
        <begin position="322"/>
        <end position="336"/>
    </location>
</feature>
<comment type="subcellular location">
    <subcellularLocation>
        <location evidence="1">Membrane</location>
        <topology evidence="1">Single-pass membrane protein</topology>
    </subcellularLocation>
</comment>
<evidence type="ECO:0000256" key="6">
    <source>
        <dbReference type="SAM" id="Phobius"/>
    </source>
</evidence>
<dbReference type="PANTHER" id="PTHR15549">
    <property type="entry name" value="PAIRED IMMUNOGLOBULIN-LIKE TYPE 2 RECEPTOR"/>
    <property type="match status" value="1"/>
</dbReference>
<evidence type="ECO:0000313" key="7">
    <source>
        <dbReference type="EMBL" id="KAH9832905.1"/>
    </source>
</evidence>
<name>A0ABQ8K7T2_9APHY</name>
<feature type="compositionally biased region" description="Basic and acidic residues" evidence="5">
    <location>
        <begin position="446"/>
        <end position="460"/>
    </location>
</feature>
<dbReference type="InterPro" id="IPR051694">
    <property type="entry name" value="Immunoregulatory_rcpt-like"/>
</dbReference>
<gene>
    <name evidence="7" type="ORF">C8Q71DRAFT_243453</name>
</gene>
<accession>A0ABQ8K7T2</accession>
<feature type="region of interest" description="Disordered" evidence="5">
    <location>
        <begin position="428"/>
        <end position="473"/>
    </location>
</feature>
<feature type="compositionally biased region" description="Polar residues" evidence="5">
    <location>
        <begin position="357"/>
        <end position="366"/>
    </location>
</feature>
<feature type="transmembrane region" description="Helical" evidence="6">
    <location>
        <begin position="192"/>
        <end position="214"/>
    </location>
</feature>
<proteinExistence type="predicted"/>
<comment type="caution">
    <text evidence="7">The sequence shown here is derived from an EMBL/GenBank/DDBJ whole genome shotgun (WGS) entry which is preliminary data.</text>
</comment>
<dbReference type="RefSeq" id="XP_047775671.1">
    <property type="nucleotide sequence ID" value="XM_047917249.1"/>
</dbReference>
<keyword evidence="2 6" id="KW-0812">Transmembrane</keyword>
<keyword evidence="8" id="KW-1185">Reference proteome</keyword>
<evidence type="ECO:0000256" key="1">
    <source>
        <dbReference type="ARBA" id="ARBA00004167"/>
    </source>
</evidence>